<dbReference type="InterPro" id="IPR050680">
    <property type="entry name" value="YpeA/RimI_acetyltransf"/>
</dbReference>
<proteinExistence type="predicted"/>
<protein>
    <submittedName>
        <fullName evidence="4">Putative acetyltransferase</fullName>
    </submittedName>
</protein>
<dbReference type="Pfam" id="PF00583">
    <property type="entry name" value="Acetyltransf_1"/>
    <property type="match status" value="1"/>
</dbReference>
<keyword evidence="2" id="KW-0012">Acyltransferase</keyword>
<evidence type="ECO:0000256" key="1">
    <source>
        <dbReference type="ARBA" id="ARBA00022679"/>
    </source>
</evidence>
<dbReference type="eggNOG" id="COG0456">
    <property type="taxonomic scope" value="Bacteria"/>
</dbReference>
<dbReference type="SUPFAM" id="SSF55729">
    <property type="entry name" value="Acyl-CoA N-acyltransferases (Nat)"/>
    <property type="match status" value="1"/>
</dbReference>
<dbReference type="InterPro" id="IPR016181">
    <property type="entry name" value="Acyl_CoA_acyltransferase"/>
</dbReference>
<dbReference type="PROSITE" id="PS51186">
    <property type="entry name" value="GNAT"/>
    <property type="match status" value="1"/>
</dbReference>
<keyword evidence="1 4" id="KW-0808">Transferase</keyword>
<evidence type="ECO:0000259" key="3">
    <source>
        <dbReference type="PROSITE" id="PS51186"/>
    </source>
</evidence>
<dbReference type="RefSeq" id="WP_004625780.1">
    <property type="nucleotide sequence ID" value="NZ_AORV01000033.1"/>
</dbReference>
<sequence length="180" mass="20766">MKFENGDFLIKTAEEKDIPVVLNMRKKLFSDTGVPRDAFRDDLDSTLLQDYTDAYKRKDMLHFLAYDRETDGQPAAIAGLLLKRDFPYYLFKPGYYGWVIDVYTEPEYRGRGLATRLLEKVRLWGQEKGVAELKLISASQNARKIYEKFGFRPTSEMSMNIGGQNTYNELIDLANGINKP</sequence>
<dbReference type="STRING" id="1195236.CTER_2310"/>
<dbReference type="Proteomes" id="UP000014155">
    <property type="component" value="Unassembled WGS sequence"/>
</dbReference>
<comment type="caution">
    <text evidence="4">The sequence shown here is derived from an EMBL/GenBank/DDBJ whole genome shotgun (WGS) entry which is preliminary data.</text>
</comment>
<dbReference type="InterPro" id="IPR000182">
    <property type="entry name" value="GNAT_dom"/>
</dbReference>
<dbReference type="PATRIC" id="fig|1195236.3.peg.2618"/>
<organism evidence="4 5">
    <name type="scientific">Ruminiclostridium cellobioparum subsp. termitidis CT1112</name>
    <dbReference type="NCBI Taxonomy" id="1195236"/>
    <lineage>
        <taxon>Bacteria</taxon>
        <taxon>Bacillati</taxon>
        <taxon>Bacillota</taxon>
        <taxon>Clostridia</taxon>
        <taxon>Eubacteriales</taxon>
        <taxon>Oscillospiraceae</taxon>
        <taxon>Ruminiclostridium</taxon>
    </lineage>
</organism>
<dbReference type="CDD" id="cd04301">
    <property type="entry name" value="NAT_SF"/>
    <property type="match status" value="1"/>
</dbReference>
<dbReference type="PANTHER" id="PTHR43420">
    <property type="entry name" value="ACETYLTRANSFERASE"/>
    <property type="match status" value="1"/>
</dbReference>
<gene>
    <name evidence="4" type="ORF">CTER_2310</name>
</gene>
<reference evidence="4 5" key="1">
    <citation type="journal article" date="2013" name="Genome Announc.">
        <title>Draft Genome Sequence of the Cellulolytic, Mesophilic, Anaerobic Bacterium Clostridium termitidis Strain CT1112 (DSM 5398).</title>
        <authorList>
            <person name="Lal S."/>
            <person name="Ramachandran U."/>
            <person name="Zhang X."/>
            <person name="Munir R."/>
            <person name="Sparling R."/>
            <person name="Levin D.B."/>
        </authorList>
    </citation>
    <scope>NUCLEOTIDE SEQUENCE [LARGE SCALE GENOMIC DNA]</scope>
    <source>
        <strain evidence="4 5">CT1112</strain>
    </source>
</reference>
<dbReference type="EMBL" id="AORV01000033">
    <property type="protein sequence ID" value="EMS71799.1"/>
    <property type="molecule type" value="Genomic_DNA"/>
</dbReference>
<evidence type="ECO:0000313" key="4">
    <source>
        <dbReference type="EMBL" id="EMS71799.1"/>
    </source>
</evidence>
<dbReference type="AlphaFoldDB" id="S0FRJ2"/>
<name>S0FRJ2_RUMCE</name>
<dbReference type="GO" id="GO:0016747">
    <property type="term" value="F:acyltransferase activity, transferring groups other than amino-acyl groups"/>
    <property type="evidence" value="ECO:0007669"/>
    <property type="project" value="InterPro"/>
</dbReference>
<evidence type="ECO:0000256" key="2">
    <source>
        <dbReference type="ARBA" id="ARBA00023315"/>
    </source>
</evidence>
<accession>S0FRJ2</accession>
<dbReference type="PANTHER" id="PTHR43420:SF47">
    <property type="entry name" value="N-ACETYLTRANSFERASE DOMAIN-CONTAINING PROTEIN"/>
    <property type="match status" value="1"/>
</dbReference>
<feature type="domain" description="N-acetyltransferase" evidence="3">
    <location>
        <begin position="8"/>
        <end position="174"/>
    </location>
</feature>
<evidence type="ECO:0000313" key="5">
    <source>
        <dbReference type="Proteomes" id="UP000014155"/>
    </source>
</evidence>
<keyword evidence="5" id="KW-1185">Reference proteome</keyword>
<dbReference type="Gene3D" id="3.40.630.30">
    <property type="match status" value="1"/>
</dbReference>